<dbReference type="InterPro" id="IPR011743">
    <property type="entry name" value="Caa3_sub_IV"/>
</dbReference>
<keyword evidence="4" id="KW-1185">Reference proteome</keyword>
<dbReference type="RefSeq" id="WP_148698712.1">
    <property type="nucleotide sequence ID" value="NZ_CP017834.1"/>
</dbReference>
<reference evidence="3 4" key="1">
    <citation type="submission" date="2016-10" db="EMBL/GenBank/DDBJ databases">
        <title>Silvanigrella aquatica sp. nov., isolated from a freshwater lake located in the Black Forest, Germany, description of Silvanigrellaceae fam. nov., Silvanigrellales ord. nov., reclassification of the order Bdellovibrionales in the class Oligoflexia, reclassification of the families Bacteriovoracaceae and Halobacteriovoraceae in the new order Bacteriovoracales ord. nov., and reclassification of the family Pseudobacteriovoracaceae in the order Oligoflexiales.</title>
        <authorList>
            <person name="Hahn M.W."/>
            <person name="Schmidt J."/>
            <person name="Koll U."/>
            <person name="Rohde M."/>
            <person name="Verbag S."/>
            <person name="Pitt A."/>
            <person name="Nakai R."/>
            <person name="Naganuma T."/>
            <person name="Lang E."/>
        </authorList>
    </citation>
    <scope>NUCLEOTIDE SEQUENCE [LARGE SCALE GENOMIC DNA]</scope>
    <source>
        <strain evidence="3 4">MWH-Nonnen-W8red</strain>
    </source>
</reference>
<dbReference type="KEGG" id="saqi:AXG55_14035"/>
<gene>
    <name evidence="3" type="ORF">AXG55_14035</name>
</gene>
<organism evidence="3 4">
    <name type="scientific">Silvanigrella aquatica</name>
    <dbReference type="NCBI Taxonomy" id="1915309"/>
    <lineage>
        <taxon>Bacteria</taxon>
        <taxon>Pseudomonadati</taxon>
        <taxon>Bdellovibrionota</taxon>
        <taxon>Oligoflexia</taxon>
        <taxon>Silvanigrellales</taxon>
        <taxon>Silvanigrellaceae</taxon>
        <taxon>Silvanigrella</taxon>
    </lineage>
</organism>
<accession>A0A1L4D448</accession>
<feature type="transmembrane region" description="Helical" evidence="2">
    <location>
        <begin position="60"/>
        <end position="83"/>
    </location>
</feature>
<proteinExistence type="predicted"/>
<dbReference type="EMBL" id="CP017834">
    <property type="protein sequence ID" value="APJ04952.1"/>
    <property type="molecule type" value="Genomic_DNA"/>
</dbReference>
<sequence length="153" mass="17568">MFKRLLKSIKNKSSENSSSANSENHKKGHELLSIKLYFAVFAALLVMIFINIGISRLPLPGFWVTLLLLIVAMIQMVLVAVFFMELIHEDKFYSFVFGSAILFMLLFFTITLLELRGRDYFHKDEGIRVLRGVDQNGNYSPAGPKFDNEQEKK</sequence>
<feature type="region of interest" description="Disordered" evidence="1">
    <location>
        <begin position="1"/>
        <end position="24"/>
    </location>
</feature>
<evidence type="ECO:0008006" key="5">
    <source>
        <dbReference type="Google" id="ProtNLM"/>
    </source>
</evidence>
<dbReference type="NCBIfam" id="TIGR02229">
    <property type="entry name" value="caa3_sub_IV"/>
    <property type="match status" value="1"/>
</dbReference>
<protein>
    <recommendedName>
        <fullName evidence="5">Cytochrome oxidase subunit IV</fullName>
    </recommendedName>
</protein>
<dbReference type="AlphaFoldDB" id="A0A1L4D448"/>
<keyword evidence="2" id="KW-0812">Transmembrane</keyword>
<evidence type="ECO:0000256" key="2">
    <source>
        <dbReference type="SAM" id="Phobius"/>
    </source>
</evidence>
<dbReference type="Proteomes" id="UP000184731">
    <property type="component" value="Chromosome"/>
</dbReference>
<keyword evidence="2" id="KW-1133">Transmembrane helix</keyword>
<feature type="compositionally biased region" description="Basic residues" evidence="1">
    <location>
        <begin position="1"/>
        <end position="10"/>
    </location>
</feature>
<evidence type="ECO:0000256" key="1">
    <source>
        <dbReference type="SAM" id="MobiDB-lite"/>
    </source>
</evidence>
<dbReference type="STRING" id="1915309.AXG55_14035"/>
<feature type="transmembrane region" description="Helical" evidence="2">
    <location>
        <begin position="95"/>
        <end position="113"/>
    </location>
</feature>
<feature type="transmembrane region" description="Helical" evidence="2">
    <location>
        <begin position="36"/>
        <end position="54"/>
    </location>
</feature>
<evidence type="ECO:0000313" key="3">
    <source>
        <dbReference type="EMBL" id="APJ04952.1"/>
    </source>
</evidence>
<keyword evidence="2" id="KW-0472">Membrane</keyword>
<name>A0A1L4D448_9BACT</name>
<evidence type="ECO:0000313" key="4">
    <source>
        <dbReference type="Proteomes" id="UP000184731"/>
    </source>
</evidence>
<dbReference type="OrthoDB" id="5296545at2"/>